<dbReference type="RefSeq" id="WP_268785914.1">
    <property type="nucleotide sequence ID" value="NZ_JAPQYE010000003.1"/>
</dbReference>
<reference evidence="3" key="1">
    <citation type="submission" date="2022-12" db="EMBL/GenBank/DDBJ databases">
        <title>Whole genome sequence of Mycolicibacterium iranicum strain SBH312.</title>
        <authorList>
            <person name="Jani J."/>
            <person name="Arifin Mustapha Z."/>
            <person name="Ahmed K."/>
            <person name="Kai Ling C."/>
        </authorList>
    </citation>
    <scope>NUCLEOTIDE SEQUENCE</scope>
    <source>
        <strain evidence="3">SBH312</strain>
    </source>
</reference>
<protein>
    <submittedName>
        <fullName evidence="3">Heme-binding protein</fullName>
    </submittedName>
</protein>
<feature type="chain" id="PRO_5046468483" evidence="1">
    <location>
        <begin position="35"/>
        <end position="127"/>
    </location>
</feature>
<dbReference type="Gene3D" id="1.20.20.20">
    <property type="entry name" value="Haemophore, haem-binding domain"/>
    <property type="match status" value="1"/>
</dbReference>
<evidence type="ECO:0000313" key="4">
    <source>
        <dbReference type="Proteomes" id="UP001084650"/>
    </source>
</evidence>
<organism evidence="3 4">
    <name type="scientific">Mycolicibacterium iranicum</name>
    <name type="common">Mycobacterium iranicum</name>
    <dbReference type="NCBI Taxonomy" id="912594"/>
    <lineage>
        <taxon>Bacteria</taxon>
        <taxon>Bacillati</taxon>
        <taxon>Actinomycetota</taxon>
        <taxon>Actinomycetes</taxon>
        <taxon>Mycobacteriales</taxon>
        <taxon>Mycobacteriaceae</taxon>
        <taxon>Mycolicibacterium</taxon>
    </lineage>
</organism>
<evidence type="ECO:0000313" key="3">
    <source>
        <dbReference type="EMBL" id="MCZ0728375.1"/>
    </source>
</evidence>
<comment type="caution">
    <text evidence="3">The sequence shown here is derived from an EMBL/GenBank/DDBJ whole genome shotgun (WGS) entry which is preliminary data.</text>
</comment>
<dbReference type="InterPro" id="IPR038378">
    <property type="entry name" value="MHB_sf"/>
</dbReference>
<feature type="domain" description="Haemophore haem-binding" evidence="2">
    <location>
        <begin position="42"/>
        <end position="116"/>
    </location>
</feature>
<proteinExistence type="predicted"/>
<dbReference type="Proteomes" id="UP001084650">
    <property type="component" value="Unassembled WGS sequence"/>
</dbReference>
<feature type="signal peptide" evidence="1">
    <location>
        <begin position="1"/>
        <end position="34"/>
    </location>
</feature>
<name>A0ABT4HDU9_MYCIR</name>
<dbReference type="NCBIfam" id="TIGR04529">
    <property type="entry name" value="MTB_hemophore"/>
    <property type="match status" value="1"/>
</dbReference>
<keyword evidence="4" id="KW-1185">Reference proteome</keyword>
<dbReference type="Pfam" id="PF16525">
    <property type="entry name" value="MHB"/>
    <property type="match status" value="1"/>
</dbReference>
<accession>A0ABT4HDU9</accession>
<evidence type="ECO:0000259" key="2">
    <source>
        <dbReference type="Pfam" id="PF16525"/>
    </source>
</evidence>
<gene>
    <name evidence="3" type="ORF">OY187_09965</name>
</gene>
<evidence type="ECO:0000256" key="1">
    <source>
        <dbReference type="SAM" id="SignalP"/>
    </source>
</evidence>
<dbReference type="InterPro" id="IPR032407">
    <property type="entry name" value="MHB"/>
</dbReference>
<keyword evidence="1" id="KW-0732">Signal</keyword>
<dbReference type="EMBL" id="JAPQYE010000003">
    <property type="protein sequence ID" value="MCZ0728375.1"/>
    <property type="molecule type" value="Genomic_DNA"/>
</dbReference>
<sequence length="127" mass="12746">MTGQSSPLRRTLSAVAAGAAVLAACAMGTGSAGADPAPRAGCTAGDLAGVASAVAASISVYLLTHPDVNAFYTSLHTMAPEQKADAVRTFFAGNPQAEADLTGLRQPMVDFRSNCGLPEPTSPLLGQ</sequence>